<dbReference type="PANTHER" id="PTHR34220">
    <property type="entry name" value="SENSOR HISTIDINE KINASE YPDA"/>
    <property type="match status" value="1"/>
</dbReference>
<accession>A0ABR6WZ19</accession>
<dbReference type="InterPro" id="IPR010559">
    <property type="entry name" value="Sig_transdc_His_kin_internal"/>
</dbReference>
<organism evidence="3 4">
    <name type="scientific">Undibacterium seohonense</name>
    <dbReference type="NCBI Taxonomy" id="1344950"/>
    <lineage>
        <taxon>Bacteria</taxon>
        <taxon>Pseudomonadati</taxon>
        <taxon>Pseudomonadota</taxon>
        <taxon>Betaproteobacteria</taxon>
        <taxon>Burkholderiales</taxon>
        <taxon>Oxalobacteraceae</taxon>
        <taxon>Undibacterium</taxon>
    </lineage>
</organism>
<keyword evidence="3" id="KW-0808">Transferase</keyword>
<dbReference type="GO" id="GO:0016301">
    <property type="term" value="F:kinase activity"/>
    <property type="evidence" value="ECO:0007669"/>
    <property type="project" value="UniProtKB-KW"/>
</dbReference>
<keyword evidence="1" id="KW-0812">Transmembrane</keyword>
<dbReference type="RefSeq" id="WP_186920601.1">
    <property type="nucleotide sequence ID" value="NZ_JACOFW010000001.1"/>
</dbReference>
<dbReference type="InterPro" id="IPR036890">
    <property type="entry name" value="HATPase_C_sf"/>
</dbReference>
<feature type="transmembrane region" description="Helical" evidence="1">
    <location>
        <begin position="24"/>
        <end position="45"/>
    </location>
</feature>
<dbReference type="SUPFAM" id="SSF55874">
    <property type="entry name" value="ATPase domain of HSP90 chaperone/DNA topoisomerase II/histidine kinase"/>
    <property type="match status" value="1"/>
</dbReference>
<sequence>MNNSDSLPLPPIQPPLFGWRRVRVVLLVSLILSIMMKFTWAAWWITIFTRLALIGMVQLTVFGVFERWPKRLPRWVARWVLQVAAVAIVVPFAAVLAYILTTLGDATPWYENKNKLSGFGEMIGAGLLFSPWIAMSALYRHINGQAQSQALSFELERSEFARNALDSRLRLLQAQVEPHFLFNTLANVRELVDSGSSQASAVLNSLIAYLRAAVPNLNNAATTLRQELELVRAYLELMHMRMPDRLQFFIHVDEAALKIQCPPMSLLTLVENAVRHGIDPSEEGGQIDVTVRLHEGRCLAKVSDTGVGMVQNAQGEHGSKGLGTGLANLRERLQLVYAGDAQLRLTGLVPHGFCAELNFPIANAFLDSGSSK</sequence>
<evidence type="ECO:0000313" key="3">
    <source>
        <dbReference type="EMBL" id="MBC3805869.1"/>
    </source>
</evidence>
<comment type="caution">
    <text evidence="3">The sequence shown here is derived from an EMBL/GenBank/DDBJ whole genome shotgun (WGS) entry which is preliminary data.</text>
</comment>
<dbReference type="Proteomes" id="UP000648257">
    <property type="component" value="Unassembled WGS sequence"/>
</dbReference>
<evidence type="ECO:0000256" key="1">
    <source>
        <dbReference type="SAM" id="Phobius"/>
    </source>
</evidence>
<protein>
    <submittedName>
        <fullName evidence="3">Histidine kinase</fullName>
    </submittedName>
</protein>
<dbReference type="Gene3D" id="3.30.565.10">
    <property type="entry name" value="Histidine kinase-like ATPase, C-terminal domain"/>
    <property type="match status" value="1"/>
</dbReference>
<keyword evidence="1" id="KW-0472">Membrane</keyword>
<keyword evidence="3" id="KW-0418">Kinase</keyword>
<evidence type="ECO:0000313" key="4">
    <source>
        <dbReference type="Proteomes" id="UP000648257"/>
    </source>
</evidence>
<dbReference type="InterPro" id="IPR050640">
    <property type="entry name" value="Bact_2-comp_sensor_kinase"/>
</dbReference>
<feature type="transmembrane region" description="Helical" evidence="1">
    <location>
        <begin position="119"/>
        <end position="139"/>
    </location>
</feature>
<gene>
    <name evidence="3" type="ORF">H8K52_00745</name>
</gene>
<dbReference type="SMART" id="SM00387">
    <property type="entry name" value="HATPase_c"/>
    <property type="match status" value="1"/>
</dbReference>
<dbReference type="Pfam" id="PF02518">
    <property type="entry name" value="HATPase_c"/>
    <property type="match status" value="1"/>
</dbReference>
<reference evidence="3 4" key="1">
    <citation type="submission" date="2020-08" db="EMBL/GenBank/DDBJ databases">
        <title>Novel species isolated from subtropical streams in China.</title>
        <authorList>
            <person name="Lu H."/>
        </authorList>
    </citation>
    <scope>NUCLEOTIDE SEQUENCE [LARGE SCALE GENOMIC DNA]</scope>
    <source>
        <strain evidence="3 4">KACC 16656</strain>
    </source>
</reference>
<dbReference type="PANTHER" id="PTHR34220:SF9">
    <property type="entry name" value="SIGNAL TRANSDUCTION HISTIDINE KINASE INTERNAL REGION DOMAIN-CONTAINING PROTEIN"/>
    <property type="match status" value="1"/>
</dbReference>
<name>A0ABR6WZ19_9BURK</name>
<dbReference type="InterPro" id="IPR003594">
    <property type="entry name" value="HATPase_dom"/>
</dbReference>
<keyword evidence="4" id="KW-1185">Reference proteome</keyword>
<feature type="transmembrane region" description="Helical" evidence="1">
    <location>
        <begin position="51"/>
        <end position="68"/>
    </location>
</feature>
<dbReference type="EMBL" id="JACOFW010000001">
    <property type="protein sequence ID" value="MBC3805869.1"/>
    <property type="molecule type" value="Genomic_DNA"/>
</dbReference>
<dbReference type="Pfam" id="PF06580">
    <property type="entry name" value="His_kinase"/>
    <property type="match status" value="1"/>
</dbReference>
<feature type="domain" description="Histidine kinase/HSP90-like ATPase" evidence="2">
    <location>
        <begin position="261"/>
        <end position="363"/>
    </location>
</feature>
<keyword evidence="1" id="KW-1133">Transmembrane helix</keyword>
<proteinExistence type="predicted"/>
<feature type="transmembrane region" description="Helical" evidence="1">
    <location>
        <begin position="80"/>
        <end position="99"/>
    </location>
</feature>
<evidence type="ECO:0000259" key="2">
    <source>
        <dbReference type="SMART" id="SM00387"/>
    </source>
</evidence>